<keyword evidence="3" id="KW-1185">Reference proteome</keyword>
<reference evidence="2" key="1">
    <citation type="submission" date="2020-06" db="EMBL/GenBank/DDBJ databases">
        <title>Draft genome of Bugula neritina, a colonial animal packing powerful symbionts and potential medicines.</title>
        <authorList>
            <person name="Rayko M."/>
        </authorList>
    </citation>
    <scope>NUCLEOTIDE SEQUENCE [LARGE SCALE GENOMIC DNA]</scope>
    <source>
        <strain evidence="2">Kwan_BN1</strain>
    </source>
</reference>
<evidence type="ECO:0000313" key="2">
    <source>
        <dbReference type="EMBL" id="KAF6023741.1"/>
    </source>
</evidence>
<feature type="region of interest" description="Disordered" evidence="1">
    <location>
        <begin position="1"/>
        <end position="40"/>
    </location>
</feature>
<feature type="compositionally biased region" description="Basic and acidic residues" evidence="1">
    <location>
        <begin position="1"/>
        <end position="10"/>
    </location>
</feature>
<name>A0A7J7JDP9_BUGNE</name>
<comment type="caution">
    <text evidence="2">The sequence shown here is derived from an EMBL/GenBank/DDBJ whole genome shotgun (WGS) entry which is preliminary data.</text>
</comment>
<dbReference type="AlphaFoldDB" id="A0A7J7JDP9"/>
<accession>A0A7J7JDP9</accession>
<gene>
    <name evidence="2" type="ORF">EB796_017953</name>
</gene>
<evidence type="ECO:0000313" key="3">
    <source>
        <dbReference type="Proteomes" id="UP000593567"/>
    </source>
</evidence>
<dbReference type="Proteomes" id="UP000593567">
    <property type="component" value="Unassembled WGS sequence"/>
</dbReference>
<protein>
    <submittedName>
        <fullName evidence="2">Uncharacterized protein</fullName>
    </submittedName>
</protein>
<organism evidence="2 3">
    <name type="scientific">Bugula neritina</name>
    <name type="common">Brown bryozoan</name>
    <name type="synonym">Sertularia neritina</name>
    <dbReference type="NCBI Taxonomy" id="10212"/>
    <lineage>
        <taxon>Eukaryota</taxon>
        <taxon>Metazoa</taxon>
        <taxon>Spiralia</taxon>
        <taxon>Lophotrochozoa</taxon>
        <taxon>Bryozoa</taxon>
        <taxon>Gymnolaemata</taxon>
        <taxon>Cheilostomatida</taxon>
        <taxon>Flustrina</taxon>
        <taxon>Buguloidea</taxon>
        <taxon>Bugulidae</taxon>
        <taxon>Bugula</taxon>
    </lineage>
</organism>
<proteinExistence type="predicted"/>
<evidence type="ECO:0000256" key="1">
    <source>
        <dbReference type="SAM" id="MobiDB-lite"/>
    </source>
</evidence>
<dbReference type="EMBL" id="VXIV02002669">
    <property type="protein sequence ID" value="KAF6023741.1"/>
    <property type="molecule type" value="Genomic_DNA"/>
</dbReference>
<sequence length="76" mass="8254">MEECQGEREAAYVPPESSSGRPRSYTVDKGTAEYSSGLGGARYDVGNTRSDLRSACHKTCTNTPGLHETLVFLKNL</sequence>